<proteinExistence type="predicted"/>
<dbReference type="RefSeq" id="WP_284227673.1">
    <property type="nucleotide sequence ID" value="NZ_BSRA01000014.1"/>
</dbReference>
<evidence type="ECO:0000256" key="11">
    <source>
        <dbReference type="ARBA" id="ARBA00023317"/>
    </source>
</evidence>
<evidence type="ECO:0000313" key="14">
    <source>
        <dbReference type="EMBL" id="SDW60122.1"/>
    </source>
</evidence>
<organism evidence="14 15">
    <name type="scientific">Alicyclobacillus hesperidum</name>
    <dbReference type="NCBI Taxonomy" id="89784"/>
    <lineage>
        <taxon>Bacteria</taxon>
        <taxon>Bacillati</taxon>
        <taxon>Bacillota</taxon>
        <taxon>Bacilli</taxon>
        <taxon>Bacillales</taxon>
        <taxon>Alicyclobacillaceae</taxon>
        <taxon>Alicyclobacillus</taxon>
    </lineage>
</organism>
<dbReference type="PANTHER" id="PTHR10067:SF6">
    <property type="entry name" value="PHOSPHATIDYLSERINE DECARBOXYLASE PROENZYME, MITOCHONDRIAL"/>
    <property type="match status" value="1"/>
</dbReference>
<dbReference type="STRING" id="89784.SAMN04489725_10924"/>
<keyword evidence="10" id="KW-1208">Phospholipid metabolism</keyword>
<gene>
    <name evidence="13" type="primary">psd</name>
    <name evidence="13" type="ORF">Heshes_23040</name>
    <name evidence="14" type="ORF">SAMN04489725_10924</name>
</gene>
<evidence type="ECO:0000256" key="5">
    <source>
        <dbReference type="ARBA" id="ARBA00022793"/>
    </source>
</evidence>
<dbReference type="GO" id="GO:0004609">
    <property type="term" value="F:phosphatidylserine decarboxylase activity"/>
    <property type="evidence" value="ECO:0007669"/>
    <property type="project" value="UniProtKB-EC"/>
</dbReference>
<evidence type="ECO:0000313" key="13">
    <source>
        <dbReference type="EMBL" id="GLV14620.1"/>
    </source>
</evidence>
<reference evidence="14" key="2">
    <citation type="submission" date="2016-10" db="EMBL/GenBank/DDBJ databases">
        <authorList>
            <person name="de Groot N.N."/>
        </authorList>
    </citation>
    <scope>NUCLEOTIDE SEQUENCE [LARGE SCALE GENOMIC DNA]</scope>
    <source>
        <strain evidence="14">DSM 12489</strain>
    </source>
</reference>
<protein>
    <recommendedName>
        <fullName evidence="3">phosphatidylserine decarboxylase</fullName>
        <ecNumber evidence="3">4.1.1.65</ecNumber>
    </recommendedName>
</protein>
<evidence type="ECO:0000256" key="9">
    <source>
        <dbReference type="ARBA" id="ARBA00023239"/>
    </source>
</evidence>
<keyword evidence="5" id="KW-0210">Decarboxylase</keyword>
<accession>A0A1H2UVK2</accession>
<evidence type="ECO:0000256" key="7">
    <source>
        <dbReference type="ARBA" id="ARBA00023145"/>
    </source>
</evidence>
<name>A0A1H2UVK2_9BACL</name>
<evidence type="ECO:0000256" key="1">
    <source>
        <dbReference type="ARBA" id="ARBA00001928"/>
    </source>
</evidence>
<keyword evidence="15" id="KW-1185">Reference proteome</keyword>
<dbReference type="PANTHER" id="PTHR10067">
    <property type="entry name" value="PHOSPHATIDYLSERINE DECARBOXYLASE"/>
    <property type="match status" value="1"/>
</dbReference>
<evidence type="ECO:0000256" key="3">
    <source>
        <dbReference type="ARBA" id="ARBA00012243"/>
    </source>
</evidence>
<dbReference type="AlphaFoldDB" id="A0A1H2UVK2"/>
<reference evidence="13" key="3">
    <citation type="submission" date="2023-02" db="EMBL/GenBank/DDBJ databases">
        <title>Proposal of a novel subspecies: Alicyclobacillus hesperidum subspecies aegle.</title>
        <authorList>
            <person name="Goto K."/>
            <person name="Fujii T."/>
            <person name="Yasui K."/>
            <person name="Mochida K."/>
            <person name="Kato-Tanaka Y."/>
            <person name="Morohoshi S."/>
            <person name="An S.Y."/>
            <person name="Kasai H."/>
            <person name="Yokota A."/>
        </authorList>
    </citation>
    <scope>NUCLEOTIDE SEQUENCE</scope>
    <source>
        <strain evidence="13">DSM 12766</strain>
    </source>
</reference>
<dbReference type="NCBIfam" id="TIGR00163">
    <property type="entry name" value="PS_decarb"/>
    <property type="match status" value="1"/>
</dbReference>
<dbReference type="GO" id="GO:0006646">
    <property type="term" value="P:phosphatidylethanolamine biosynthetic process"/>
    <property type="evidence" value="ECO:0007669"/>
    <property type="project" value="UniProtKB-UniPathway"/>
</dbReference>
<dbReference type="Proteomes" id="UP000182589">
    <property type="component" value="Unassembled WGS sequence"/>
</dbReference>
<keyword evidence="4" id="KW-0444">Lipid biosynthesis</keyword>
<dbReference type="EMBL" id="BSRA01000014">
    <property type="protein sequence ID" value="GLV14620.1"/>
    <property type="molecule type" value="Genomic_DNA"/>
</dbReference>
<dbReference type="InterPro" id="IPR033177">
    <property type="entry name" value="PSD-B"/>
</dbReference>
<evidence type="ECO:0000256" key="12">
    <source>
        <dbReference type="ARBA" id="ARBA00024326"/>
    </source>
</evidence>
<keyword evidence="11" id="KW-0670">Pyruvate</keyword>
<keyword evidence="7" id="KW-0865">Zymogen</keyword>
<evidence type="ECO:0000256" key="2">
    <source>
        <dbReference type="ARBA" id="ARBA00005189"/>
    </source>
</evidence>
<dbReference type="EMBL" id="FNOJ01000009">
    <property type="protein sequence ID" value="SDW60122.1"/>
    <property type="molecule type" value="Genomic_DNA"/>
</dbReference>
<reference evidence="15" key="1">
    <citation type="submission" date="2016-10" db="EMBL/GenBank/DDBJ databases">
        <authorList>
            <person name="Varghese N."/>
        </authorList>
    </citation>
    <scope>NUCLEOTIDE SEQUENCE [LARGE SCALE GENOMIC DNA]</scope>
    <source>
        <strain evidence="15">DSM 12489</strain>
    </source>
</reference>
<dbReference type="EC" id="4.1.1.65" evidence="3"/>
<dbReference type="Pfam" id="PF02666">
    <property type="entry name" value="PS_Dcarbxylase"/>
    <property type="match status" value="1"/>
</dbReference>
<comment type="cofactor">
    <cofactor evidence="1">
        <name>pyruvate</name>
        <dbReference type="ChEBI" id="CHEBI:15361"/>
    </cofactor>
</comment>
<evidence type="ECO:0000256" key="10">
    <source>
        <dbReference type="ARBA" id="ARBA00023264"/>
    </source>
</evidence>
<keyword evidence="9" id="KW-0456">Lyase</keyword>
<keyword evidence="8" id="KW-0594">Phospholipid biosynthesis</keyword>
<evidence type="ECO:0000256" key="6">
    <source>
        <dbReference type="ARBA" id="ARBA00023098"/>
    </source>
</evidence>
<evidence type="ECO:0000313" key="15">
    <source>
        <dbReference type="Proteomes" id="UP000182589"/>
    </source>
</evidence>
<keyword evidence="6" id="KW-0443">Lipid metabolism</keyword>
<sequence>MRTRLSRRAIPWFVRHYNVDLDDLSCALSEFACLGDFFARPLKTGTRPIEEGVISPVDGCVSEIGRLSDKQLLQVKGRPYSLVDLLQDEESAADFVDGQYATIYLSPKDYHRVHAPLDCVPECLVHVPGTLFPVNALSVAHIDQLFVKNERTITYFQSPIGRFALVMVGAAGVRTICLHYAETDGHRRGSLRLGAPTCFQQGDELGYFALGSTVIVLFPADARVEWTVQFGDSVRMGQTIGLCQR</sequence>
<comment type="pathway">
    <text evidence="12">Phospholipid metabolism; phosphatidylethanolamine biosynthesis.</text>
</comment>
<dbReference type="Proteomes" id="UP001157137">
    <property type="component" value="Unassembled WGS sequence"/>
</dbReference>
<evidence type="ECO:0000256" key="8">
    <source>
        <dbReference type="ARBA" id="ARBA00023209"/>
    </source>
</evidence>
<evidence type="ECO:0000256" key="4">
    <source>
        <dbReference type="ARBA" id="ARBA00022516"/>
    </source>
</evidence>
<dbReference type="InterPro" id="IPR003817">
    <property type="entry name" value="PS_Dcarbxylase"/>
</dbReference>
<dbReference type="UniPathway" id="UPA00558"/>
<comment type="pathway">
    <text evidence="2">Lipid metabolism.</text>
</comment>